<dbReference type="RefSeq" id="WP_142044507.1">
    <property type="nucleotide sequence ID" value="NZ_JBHTGS010000002.1"/>
</dbReference>
<dbReference type="SUPFAM" id="SSF55298">
    <property type="entry name" value="YjgF-like"/>
    <property type="match status" value="1"/>
</dbReference>
<reference evidence="1 2" key="1">
    <citation type="submission" date="2019-06" db="EMBL/GenBank/DDBJ databases">
        <title>Sequencing the genomes of 1000 actinobacteria strains.</title>
        <authorList>
            <person name="Klenk H.-P."/>
        </authorList>
    </citation>
    <scope>NUCLEOTIDE SEQUENCE [LARGE SCALE GENOMIC DNA]</scope>
    <source>
        <strain evidence="1 2">DSM 45928</strain>
    </source>
</reference>
<dbReference type="Pfam" id="PF01042">
    <property type="entry name" value="Ribonuc_L-PSP"/>
    <property type="match status" value="1"/>
</dbReference>
<dbReference type="InParanoid" id="A0A543B3B2"/>
<dbReference type="InterPro" id="IPR006175">
    <property type="entry name" value="YjgF/YER057c/UK114"/>
</dbReference>
<comment type="caution">
    <text evidence="1">The sequence shown here is derived from an EMBL/GenBank/DDBJ whole genome shotgun (WGS) entry which is preliminary data.</text>
</comment>
<dbReference type="PANTHER" id="PTHR43857">
    <property type="entry name" value="BLR7761 PROTEIN"/>
    <property type="match status" value="1"/>
</dbReference>
<sequence length="144" mass="15218">MTELEVEREAVARVGSGGPWEQLYGYSRAVAAGDWIVSAGCTATVDGKVVHIGDPGAQTKVAFQIGLDGIVEAGGSVSDVVRTRMYVTDPSYADAVGRAHGELFGLVRPAATLVVVARLLDPDQLVEIEIEAYVPPHRRQASSV</sequence>
<name>A0A543B3B2_9ACTN</name>
<proteinExistence type="predicted"/>
<dbReference type="EMBL" id="VFOW01000001">
    <property type="protein sequence ID" value="TQL79304.1"/>
    <property type="molecule type" value="Genomic_DNA"/>
</dbReference>
<dbReference type="Gene3D" id="3.30.1330.40">
    <property type="entry name" value="RutC-like"/>
    <property type="match status" value="1"/>
</dbReference>
<dbReference type="FunCoup" id="A0A543B3B2">
    <property type="interactions" value="292"/>
</dbReference>
<keyword evidence="2" id="KW-1185">Reference proteome</keyword>
<dbReference type="AlphaFoldDB" id="A0A543B3B2"/>
<protein>
    <submittedName>
        <fullName evidence="1">Enamine deaminase RidA (YjgF/YER057c/UK114 family)</fullName>
    </submittedName>
</protein>
<dbReference type="Proteomes" id="UP000317043">
    <property type="component" value="Unassembled WGS sequence"/>
</dbReference>
<evidence type="ECO:0000313" key="2">
    <source>
        <dbReference type="Proteomes" id="UP000317043"/>
    </source>
</evidence>
<organism evidence="1 2">
    <name type="scientific">Stackebrandtia endophytica</name>
    <dbReference type="NCBI Taxonomy" id="1496996"/>
    <lineage>
        <taxon>Bacteria</taxon>
        <taxon>Bacillati</taxon>
        <taxon>Actinomycetota</taxon>
        <taxon>Actinomycetes</taxon>
        <taxon>Glycomycetales</taxon>
        <taxon>Glycomycetaceae</taxon>
        <taxon>Stackebrandtia</taxon>
    </lineage>
</organism>
<gene>
    <name evidence="1" type="ORF">FB566_4905</name>
</gene>
<evidence type="ECO:0000313" key="1">
    <source>
        <dbReference type="EMBL" id="TQL79304.1"/>
    </source>
</evidence>
<dbReference type="CDD" id="cd06154">
    <property type="entry name" value="YjgF_YER057c_UK114_like_6"/>
    <property type="match status" value="1"/>
</dbReference>
<dbReference type="PANTHER" id="PTHR43857:SF1">
    <property type="entry name" value="YJGH FAMILY PROTEIN"/>
    <property type="match status" value="1"/>
</dbReference>
<dbReference type="InterPro" id="IPR035959">
    <property type="entry name" value="RutC-like_sf"/>
</dbReference>
<dbReference type="OrthoDB" id="9799840at2"/>
<accession>A0A543B3B2</accession>